<accession>A0ABW3X4T9</accession>
<proteinExistence type="predicted"/>
<name>A0ABW3X4T9_9HYPH</name>
<dbReference type="EMBL" id="JBHTND010000048">
    <property type="protein sequence ID" value="MFD1304016.1"/>
    <property type="molecule type" value="Genomic_DNA"/>
</dbReference>
<dbReference type="RefSeq" id="WP_238202466.1">
    <property type="nucleotide sequence ID" value="NZ_JBHTND010000048.1"/>
</dbReference>
<evidence type="ECO:0000313" key="1">
    <source>
        <dbReference type="EMBL" id="MFD1304016.1"/>
    </source>
</evidence>
<gene>
    <name evidence="1" type="ORF">ACFQ4G_20835</name>
</gene>
<evidence type="ECO:0000313" key="2">
    <source>
        <dbReference type="Proteomes" id="UP001597176"/>
    </source>
</evidence>
<protein>
    <submittedName>
        <fullName evidence="1">Uncharacterized protein</fullName>
    </submittedName>
</protein>
<organism evidence="1 2">
    <name type="scientific">Methylobacterium marchantiae</name>
    <dbReference type="NCBI Taxonomy" id="600331"/>
    <lineage>
        <taxon>Bacteria</taxon>
        <taxon>Pseudomonadati</taxon>
        <taxon>Pseudomonadota</taxon>
        <taxon>Alphaproteobacteria</taxon>
        <taxon>Hyphomicrobiales</taxon>
        <taxon>Methylobacteriaceae</taxon>
        <taxon>Methylobacterium</taxon>
    </lineage>
</organism>
<keyword evidence="2" id="KW-1185">Reference proteome</keyword>
<sequence length="69" mass="7841">MVKPYVTAEGAVMQTSLSQLVEMAKSVQMNTAQRIEQRKSFVYGNVKIENDKITKEMVDQASNNFDGRR</sequence>
<comment type="caution">
    <text evidence="1">The sequence shown here is derived from an EMBL/GenBank/DDBJ whole genome shotgun (WGS) entry which is preliminary data.</text>
</comment>
<reference evidence="2" key="1">
    <citation type="journal article" date="2019" name="Int. J. Syst. Evol. Microbiol.">
        <title>The Global Catalogue of Microorganisms (GCM) 10K type strain sequencing project: providing services to taxonomists for standard genome sequencing and annotation.</title>
        <authorList>
            <consortium name="The Broad Institute Genomics Platform"/>
            <consortium name="The Broad Institute Genome Sequencing Center for Infectious Disease"/>
            <person name="Wu L."/>
            <person name="Ma J."/>
        </authorList>
    </citation>
    <scope>NUCLEOTIDE SEQUENCE [LARGE SCALE GENOMIC DNA]</scope>
    <source>
        <strain evidence="2">CCUG 56108</strain>
    </source>
</reference>
<dbReference type="Proteomes" id="UP001597176">
    <property type="component" value="Unassembled WGS sequence"/>
</dbReference>